<dbReference type="EMBL" id="QWIK01000263">
    <property type="protein sequence ID" value="RMY09432.1"/>
    <property type="molecule type" value="Genomic_DNA"/>
</dbReference>
<comment type="caution">
    <text evidence="2">The sequence shown here is derived from an EMBL/GenBank/DDBJ whole genome shotgun (WGS) entry which is preliminary data.</text>
</comment>
<accession>A0A3M6Z314</accession>
<evidence type="ECO:0000313" key="3">
    <source>
        <dbReference type="Proteomes" id="UP000281245"/>
    </source>
</evidence>
<organism evidence="2 4">
    <name type="scientific">Hortaea werneckii</name>
    <name type="common">Black yeast</name>
    <name type="synonym">Cladosporium werneckii</name>
    <dbReference type="NCBI Taxonomy" id="91943"/>
    <lineage>
        <taxon>Eukaryota</taxon>
        <taxon>Fungi</taxon>
        <taxon>Dikarya</taxon>
        <taxon>Ascomycota</taxon>
        <taxon>Pezizomycotina</taxon>
        <taxon>Dothideomycetes</taxon>
        <taxon>Dothideomycetidae</taxon>
        <taxon>Mycosphaerellales</taxon>
        <taxon>Teratosphaeriaceae</taxon>
        <taxon>Hortaea</taxon>
    </lineage>
</organism>
<dbReference type="InterPro" id="IPR038883">
    <property type="entry name" value="AN11006-like"/>
</dbReference>
<evidence type="ECO:0000313" key="2">
    <source>
        <dbReference type="EMBL" id="RMY09432.1"/>
    </source>
</evidence>
<gene>
    <name evidence="2" type="ORF">D0868_04246</name>
    <name evidence="1" type="ORF">D0869_04829</name>
</gene>
<dbReference type="OrthoDB" id="62952at2759"/>
<dbReference type="AlphaFoldDB" id="A0A3M6Z314"/>
<sequence>MAHTAELNQEKCPLFLLPPELRNRIYDFALLNHPDLIIDGRHTALQLPPPISPNFLHTCRRINREAAPIFFGRVTFWYQGTPSFLRWLHAIGERRMKLLIRVRCFQKFRDANAAHWYLRALYFTMAEQKLKRAGEGRMRVAVKLSGLCRDGKRLAMFTTSPERDAALFARLDRDMLRKKIAKYKEQKRRYCVPATPALAIATGADVQYFSKEVPADEGRSPRFI</sequence>
<dbReference type="Proteomes" id="UP000281245">
    <property type="component" value="Unassembled WGS sequence"/>
</dbReference>
<dbReference type="PANTHER" id="PTHR42085">
    <property type="entry name" value="F-BOX DOMAIN-CONTAINING PROTEIN"/>
    <property type="match status" value="1"/>
</dbReference>
<name>A0A3M6Z314_HORWE</name>
<protein>
    <submittedName>
        <fullName evidence="2">Uncharacterized protein</fullName>
    </submittedName>
</protein>
<dbReference type="Proteomes" id="UP000282582">
    <property type="component" value="Unassembled WGS sequence"/>
</dbReference>
<dbReference type="PANTHER" id="PTHR42085:SF1">
    <property type="entry name" value="F-BOX DOMAIN-CONTAINING PROTEIN"/>
    <property type="match status" value="1"/>
</dbReference>
<proteinExistence type="predicted"/>
<evidence type="ECO:0000313" key="1">
    <source>
        <dbReference type="EMBL" id="RMX84081.1"/>
    </source>
</evidence>
<dbReference type="EMBL" id="QWIJ01000305">
    <property type="protein sequence ID" value="RMX84081.1"/>
    <property type="molecule type" value="Genomic_DNA"/>
</dbReference>
<evidence type="ECO:0000313" key="4">
    <source>
        <dbReference type="Proteomes" id="UP000282582"/>
    </source>
</evidence>
<reference evidence="3 4" key="1">
    <citation type="journal article" date="2018" name="BMC Genomics">
        <title>Genomic evidence for intraspecific hybridization in a clonal and extremely halotolerant yeast.</title>
        <authorList>
            <person name="Gostincar C."/>
            <person name="Stajich J.E."/>
            <person name="Zupancic J."/>
            <person name="Zalar P."/>
            <person name="Gunde-Cimerman N."/>
        </authorList>
    </citation>
    <scope>NUCLEOTIDE SEQUENCE [LARGE SCALE GENOMIC DNA]</scope>
    <source>
        <strain evidence="2 4">EXF-6654</strain>
        <strain evidence="1 3">EXF-6656</strain>
    </source>
</reference>